<evidence type="ECO:0008006" key="3">
    <source>
        <dbReference type="Google" id="ProtNLM"/>
    </source>
</evidence>
<sequence length="102" mass="11564">MSVTREEKQKRATVELPDYVRDVLIQENPSRFFTMSKKQTADYLVSKGVPTNVHAIVRAIYDGKLASKRIGKKRLVSEYDALVWALSGREFFGQDDSPASAR</sequence>
<dbReference type="EMBL" id="JAPQYE010000022">
    <property type="protein sequence ID" value="MCZ0731859.1"/>
    <property type="molecule type" value="Genomic_DNA"/>
</dbReference>
<organism evidence="1 2">
    <name type="scientific">Mycolicibacterium iranicum</name>
    <name type="common">Mycobacterium iranicum</name>
    <dbReference type="NCBI Taxonomy" id="912594"/>
    <lineage>
        <taxon>Bacteria</taxon>
        <taxon>Bacillati</taxon>
        <taxon>Actinomycetota</taxon>
        <taxon>Actinomycetes</taxon>
        <taxon>Mycobacteriales</taxon>
        <taxon>Mycobacteriaceae</taxon>
        <taxon>Mycolicibacterium</taxon>
    </lineage>
</organism>
<comment type="caution">
    <text evidence="1">The sequence shown here is derived from an EMBL/GenBank/DDBJ whole genome shotgun (WGS) entry which is preliminary data.</text>
</comment>
<dbReference type="Proteomes" id="UP001084650">
    <property type="component" value="Unassembled WGS sequence"/>
</dbReference>
<evidence type="ECO:0000313" key="2">
    <source>
        <dbReference type="Proteomes" id="UP001084650"/>
    </source>
</evidence>
<accession>A0ABT4HNR9</accession>
<evidence type="ECO:0000313" key="1">
    <source>
        <dbReference type="EMBL" id="MCZ0731859.1"/>
    </source>
</evidence>
<keyword evidence="2" id="KW-1185">Reference proteome</keyword>
<reference evidence="1" key="1">
    <citation type="submission" date="2022-12" db="EMBL/GenBank/DDBJ databases">
        <title>Whole genome sequence of Mycolicibacterium iranicum strain SBH312.</title>
        <authorList>
            <person name="Jani J."/>
            <person name="Arifin Mustapha Z."/>
            <person name="Ahmed K."/>
            <person name="Kai Ling C."/>
        </authorList>
    </citation>
    <scope>NUCLEOTIDE SEQUENCE</scope>
    <source>
        <strain evidence="1">SBH312</strain>
    </source>
</reference>
<protein>
    <recommendedName>
        <fullName evidence="3">DNA-binding protein</fullName>
    </recommendedName>
</protein>
<name>A0ABT4HNR9_MYCIR</name>
<gene>
    <name evidence="1" type="ORF">OY187_27780</name>
</gene>
<proteinExistence type="predicted"/>